<keyword evidence="2" id="KW-0808">Transferase</keyword>
<protein>
    <recommendedName>
        <fullName evidence="7">S-adenosyl-L-methionine-dependent methyltransferase</fullName>
    </recommendedName>
</protein>
<dbReference type="PROSITE" id="PS51585">
    <property type="entry name" value="SAM_MT_TPMT"/>
    <property type="match status" value="1"/>
</dbReference>
<dbReference type="SUPFAM" id="SSF53335">
    <property type="entry name" value="S-adenosyl-L-methionine-dependent methyltransferases"/>
    <property type="match status" value="1"/>
</dbReference>
<dbReference type="GO" id="GO:0032259">
    <property type="term" value="P:methylation"/>
    <property type="evidence" value="ECO:0007669"/>
    <property type="project" value="UniProtKB-KW"/>
</dbReference>
<accession>A0A7R7XBV6</accession>
<dbReference type="Gene3D" id="3.40.50.150">
    <property type="entry name" value="Vaccinia Virus protein VP39"/>
    <property type="match status" value="1"/>
</dbReference>
<dbReference type="CDD" id="cd02440">
    <property type="entry name" value="AdoMet_MTases"/>
    <property type="match status" value="1"/>
</dbReference>
<proteinExistence type="predicted"/>
<evidence type="ECO:0000256" key="2">
    <source>
        <dbReference type="ARBA" id="ARBA00022679"/>
    </source>
</evidence>
<evidence type="ECO:0000313" key="5">
    <source>
        <dbReference type="EMBL" id="BCS18360.1"/>
    </source>
</evidence>
<keyword evidence="1" id="KW-0489">Methyltransferase</keyword>
<keyword evidence="3" id="KW-0949">S-adenosyl-L-methionine</keyword>
<evidence type="ECO:0000256" key="3">
    <source>
        <dbReference type="ARBA" id="ARBA00022691"/>
    </source>
</evidence>
<dbReference type="Proteomes" id="UP000654913">
    <property type="component" value="Chromosome 1"/>
</dbReference>
<gene>
    <name evidence="5" type="ORF">APUU_11188S</name>
</gene>
<organism evidence="5 6">
    <name type="scientific">Aspergillus puulaauensis</name>
    <dbReference type="NCBI Taxonomy" id="1220207"/>
    <lineage>
        <taxon>Eukaryota</taxon>
        <taxon>Fungi</taxon>
        <taxon>Dikarya</taxon>
        <taxon>Ascomycota</taxon>
        <taxon>Pezizomycotina</taxon>
        <taxon>Eurotiomycetes</taxon>
        <taxon>Eurotiomycetidae</taxon>
        <taxon>Eurotiales</taxon>
        <taxon>Aspergillaceae</taxon>
        <taxon>Aspergillus</taxon>
    </lineage>
</organism>
<dbReference type="EMBL" id="AP024443">
    <property type="protein sequence ID" value="BCS18360.1"/>
    <property type="molecule type" value="Genomic_DNA"/>
</dbReference>
<dbReference type="GO" id="GO:0008119">
    <property type="term" value="F:thiopurine S-methyltransferase activity"/>
    <property type="evidence" value="ECO:0007669"/>
    <property type="project" value="TreeGrafter"/>
</dbReference>
<dbReference type="PANTHER" id="PTHR10259:SF11">
    <property type="entry name" value="THIOPURINE S-METHYLTRANSFERASE"/>
    <property type="match status" value="1"/>
</dbReference>
<evidence type="ECO:0008006" key="7">
    <source>
        <dbReference type="Google" id="ProtNLM"/>
    </source>
</evidence>
<dbReference type="PANTHER" id="PTHR10259">
    <property type="entry name" value="THIOPURINE S-METHYLTRANSFERASE"/>
    <property type="match status" value="1"/>
</dbReference>
<dbReference type="OrthoDB" id="276151at2759"/>
<reference evidence="5" key="1">
    <citation type="submission" date="2021-01" db="EMBL/GenBank/DDBJ databases">
        <authorList>
            <consortium name="Aspergillus puulaauensis MK2 genome sequencing consortium"/>
            <person name="Kazuki M."/>
            <person name="Futagami T."/>
        </authorList>
    </citation>
    <scope>NUCLEOTIDE SEQUENCE</scope>
    <source>
        <strain evidence="5">MK2</strain>
    </source>
</reference>
<evidence type="ECO:0000256" key="1">
    <source>
        <dbReference type="ARBA" id="ARBA00022603"/>
    </source>
</evidence>
<dbReference type="InterPro" id="IPR029063">
    <property type="entry name" value="SAM-dependent_MTases_sf"/>
</dbReference>
<feature type="region of interest" description="Disordered" evidence="4">
    <location>
        <begin position="1"/>
        <end position="25"/>
    </location>
</feature>
<dbReference type="InterPro" id="IPR008854">
    <property type="entry name" value="TPMT"/>
</dbReference>
<dbReference type="RefSeq" id="XP_041550554.1">
    <property type="nucleotide sequence ID" value="XM_041695523.1"/>
</dbReference>
<sequence length="272" mass="30364">MTPQPPKGRLISQFENRPTPSHGEAWSDLWNSGESDLWDRGIPSPALIDLVEAYKETLFYPFHAAATSSQRKGGEEVGRRRKNVLVPGCGRGYDVITLALHGFDAYGLEISETAVSEAGEFAEKELTSPQECNFGKAWKENPGVFQPGKGKAQFVEGDFFDAAWLEGLDVEQFDIIYDYTFLCALHPSQRGRWAERMAVLLKPDGLLICLEFPMYKDPGLPGPPWGVNGVHWEILAGGDEGVGKFTRRLYVQPERTYEVGKGSDMISVYERK</sequence>
<keyword evidence="6" id="KW-1185">Reference proteome</keyword>
<name>A0A7R7XBV6_9EURO</name>
<dbReference type="Pfam" id="PF05724">
    <property type="entry name" value="TPMT"/>
    <property type="match status" value="1"/>
</dbReference>
<dbReference type="GeneID" id="64968365"/>
<evidence type="ECO:0000313" key="6">
    <source>
        <dbReference type="Proteomes" id="UP000654913"/>
    </source>
</evidence>
<reference evidence="5" key="2">
    <citation type="submission" date="2021-02" db="EMBL/GenBank/DDBJ databases">
        <title>Aspergillus puulaauensis MK2 genome sequence.</title>
        <authorList>
            <person name="Futagami T."/>
            <person name="Mori K."/>
            <person name="Kadooka C."/>
            <person name="Tanaka T."/>
        </authorList>
    </citation>
    <scope>NUCLEOTIDE SEQUENCE</scope>
    <source>
        <strain evidence="5">MK2</strain>
    </source>
</reference>
<dbReference type="KEGG" id="apuu:APUU_11188S"/>
<dbReference type="AlphaFoldDB" id="A0A7R7XBV6"/>
<evidence type="ECO:0000256" key="4">
    <source>
        <dbReference type="SAM" id="MobiDB-lite"/>
    </source>
</evidence>